<dbReference type="Proteomes" id="UP001497680">
    <property type="component" value="Unassembled WGS sequence"/>
</dbReference>
<comment type="caution">
    <text evidence="1">The sequence shown here is derived from an EMBL/GenBank/DDBJ whole genome shotgun (WGS) entry which is preliminary data.</text>
</comment>
<sequence length="735" mass="80739">MAIDVEELVIQPFREVTERGKEAVANAEAAARSSGVDENGVNSSTGQNVSGMLRTAKSLVREGERALQRLLPLWKERVDKYGEAFTETMRQNDRILDSQRRLEDLLYDLDDFVEVDSFDARKFADVQAASKAFALTLMETIRRMHIEESAPSVSSIPSWIQPLSPRALSSKGRRDTGAITPIGLNENAGISGSSTPARRPSSPDILGAERDCISLVSGPSSAPPPTSRTTAWVSEQTSAAKSWPRNNSIPEDDYFVGASVISNNLDTLTLYGPDALKPPKAPRSPETSYSRVSWYTSTGSYASGPRSSVHVPTSDQRTTSLARPALNSPLTETPRDLDPPPLPGPPIYEDGLILADELFAGDANKSSGYQIGLDSSLYLQKGLCPGALTYRVKGRKSATRSVAEYGTRRNLCRCTECEFAQNLFEIELDDAQDSNGNLIKAGVSYRLRFLYKSHLISTSAFTMHFGCLFCAQKGQTVYADDATVFETQDQLFKHLSRHPQPLPEIPGVVVLYGQVLMDDPNVEDYDLHFQNPPAASILPDAAALSKLPSAVAAKSHIKRYGRDIVNPDGSTEQVLKFLEGARIVGIEFPEKWKGKWCTGWHDGLWGSFPAKLVLLEPPAHSPVANSSGDGCMFVTTRWKWDVKDTAAGWLSLDKDETLSNVSWLNQDDWCWSGTKKNGKVGLFPRSHIKIESLRENAVWHEEEHDDNSSSKTKKGGSFSLPSIKMRRTTMGSSAS</sequence>
<proteinExistence type="predicted"/>
<protein>
    <submittedName>
        <fullName evidence="1">Uncharacterized protein</fullName>
    </submittedName>
</protein>
<accession>A0ACC0DG10</accession>
<keyword evidence="2" id="KW-1185">Reference proteome</keyword>
<evidence type="ECO:0000313" key="1">
    <source>
        <dbReference type="EMBL" id="KAI6091287.1"/>
    </source>
</evidence>
<gene>
    <name evidence="1" type="ORF">F4821DRAFT_226857</name>
</gene>
<reference evidence="1 2" key="1">
    <citation type="journal article" date="2022" name="New Phytol.">
        <title>Ecological generalism drives hyperdiversity of secondary metabolite gene clusters in xylarialean endophytes.</title>
        <authorList>
            <person name="Franco M.E.E."/>
            <person name="Wisecaver J.H."/>
            <person name="Arnold A.E."/>
            <person name="Ju Y.M."/>
            <person name="Slot J.C."/>
            <person name="Ahrendt S."/>
            <person name="Moore L.P."/>
            <person name="Eastman K.E."/>
            <person name="Scott K."/>
            <person name="Konkel Z."/>
            <person name="Mondo S.J."/>
            <person name="Kuo A."/>
            <person name="Hayes R.D."/>
            <person name="Haridas S."/>
            <person name="Andreopoulos B."/>
            <person name="Riley R."/>
            <person name="LaButti K."/>
            <person name="Pangilinan J."/>
            <person name="Lipzen A."/>
            <person name="Amirebrahimi M."/>
            <person name="Yan J."/>
            <person name="Adam C."/>
            <person name="Keymanesh K."/>
            <person name="Ng V."/>
            <person name="Louie K."/>
            <person name="Northen T."/>
            <person name="Drula E."/>
            <person name="Henrissat B."/>
            <person name="Hsieh H.M."/>
            <person name="Youens-Clark K."/>
            <person name="Lutzoni F."/>
            <person name="Miadlikowska J."/>
            <person name="Eastwood D.C."/>
            <person name="Hamelin R.C."/>
            <person name="Grigoriev I.V."/>
            <person name="U'Ren J.M."/>
        </authorList>
    </citation>
    <scope>NUCLEOTIDE SEQUENCE [LARGE SCALE GENOMIC DNA]</scope>
    <source>
        <strain evidence="1 2">ER1909</strain>
    </source>
</reference>
<name>A0ACC0DG10_9PEZI</name>
<organism evidence="1 2">
    <name type="scientific">Hypoxylon rubiginosum</name>
    <dbReference type="NCBI Taxonomy" id="110542"/>
    <lineage>
        <taxon>Eukaryota</taxon>
        <taxon>Fungi</taxon>
        <taxon>Dikarya</taxon>
        <taxon>Ascomycota</taxon>
        <taxon>Pezizomycotina</taxon>
        <taxon>Sordariomycetes</taxon>
        <taxon>Xylariomycetidae</taxon>
        <taxon>Xylariales</taxon>
        <taxon>Hypoxylaceae</taxon>
        <taxon>Hypoxylon</taxon>
    </lineage>
</organism>
<dbReference type="EMBL" id="MU394287">
    <property type="protein sequence ID" value="KAI6091287.1"/>
    <property type="molecule type" value="Genomic_DNA"/>
</dbReference>
<evidence type="ECO:0000313" key="2">
    <source>
        <dbReference type="Proteomes" id="UP001497680"/>
    </source>
</evidence>